<feature type="domain" description="EngA-type G" evidence="11">
    <location>
        <begin position="178"/>
        <end position="353"/>
    </location>
</feature>
<organism evidence="12 13">
    <name type="scientific">Terricaulis silvestris</name>
    <dbReference type="NCBI Taxonomy" id="2686094"/>
    <lineage>
        <taxon>Bacteria</taxon>
        <taxon>Pseudomonadati</taxon>
        <taxon>Pseudomonadota</taxon>
        <taxon>Alphaproteobacteria</taxon>
        <taxon>Caulobacterales</taxon>
        <taxon>Caulobacteraceae</taxon>
        <taxon>Terricaulis</taxon>
    </lineage>
</organism>
<evidence type="ECO:0000313" key="12">
    <source>
        <dbReference type="EMBL" id="QGZ95498.1"/>
    </source>
</evidence>
<dbReference type="InterPro" id="IPR031166">
    <property type="entry name" value="G_ENGA"/>
</dbReference>
<dbReference type="PANTHER" id="PTHR43834:SF6">
    <property type="entry name" value="GTPASE DER"/>
    <property type="match status" value="1"/>
</dbReference>
<comment type="function">
    <text evidence="8 10">GTPase that plays an essential role in the late steps of ribosome biogenesis.</text>
</comment>
<dbReference type="InterPro" id="IPR027417">
    <property type="entry name" value="P-loop_NTPase"/>
</dbReference>
<feature type="binding site" evidence="8">
    <location>
        <begin position="56"/>
        <end position="60"/>
    </location>
    <ligand>
        <name>GTP</name>
        <dbReference type="ChEBI" id="CHEBI:37565"/>
        <label>1</label>
    </ligand>
</feature>
<evidence type="ECO:0000256" key="6">
    <source>
        <dbReference type="ARBA" id="ARBA00023134"/>
    </source>
</evidence>
<feature type="binding site" evidence="8">
    <location>
        <begin position="119"/>
        <end position="122"/>
    </location>
    <ligand>
        <name>GTP</name>
        <dbReference type="ChEBI" id="CHEBI:37565"/>
        <label>1</label>
    </ligand>
</feature>
<sequence>MTIKLAIVGRPNVGKSTLFNRLHGKKLAIVDDTPGVTRDRREAAGRLGDLDFTLIDTAGFEDVTDASLESRMRAQTETAIAEADVILFLIDARVGITPLDESFAALLRRADKPVVLVANKAEGRAGDAGVNEAYALGLGDVIPLSAEHGEGMSDLYRGIAQHAPSPDEGDDVKNARPIHLAIVGRPNAGKSTLVNALIGEDRLLVGPEAGITRDSIAIDWEWGGKRYRLVDTAGMRKKAKVQAKLERMSVADTLHAIRFADVCVLVMDANEAFEKQDVVIADLVEREGRSLVFALAKWDQVADPRAHFEELKLVAKERVTQARGAPLVTVAALSGVGLDRLMKAVSEAHGDWTARVKTKDLNEWLHATQERHPPPATAGRRIKLRYITQIKARPPTFVIIATRAEDIPESYKRYLVNGMREAFDLHAAPIRLILKSAKNPFVENE</sequence>
<dbReference type="SUPFAM" id="SSF52540">
    <property type="entry name" value="P-loop containing nucleoside triphosphate hydrolases"/>
    <property type="match status" value="2"/>
</dbReference>
<evidence type="ECO:0000256" key="8">
    <source>
        <dbReference type="HAMAP-Rule" id="MF_00195"/>
    </source>
</evidence>
<dbReference type="GO" id="GO:0042254">
    <property type="term" value="P:ribosome biogenesis"/>
    <property type="evidence" value="ECO:0007669"/>
    <property type="project" value="UniProtKB-KW"/>
</dbReference>
<dbReference type="Gene3D" id="3.30.300.20">
    <property type="match status" value="1"/>
</dbReference>
<evidence type="ECO:0000256" key="3">
    <source>
        <dbReference type="ARBA" id="ARBA00022517"/>
    </source>
</evidence>
<dbReference type="Pfam" id="PF01926">
    <property type="entry name" value="MMR_HSR1"/>
    <property type="match status" value="2"/>
</dbReference>
<protein>
    <recommendedName>
        <fullName evidence="2 8">GTPase Der</fullName>
    </recommendedName>
    <alternativeName>
        <fullName evidence="7 8">GTP-binding protein EngA</fullName>
    </alternativeName>
</protein>
<dbReference type="Gene3D" id="3.40.50.300">
    <property type="entry name" value="P-loop containing nucleotide triphosphate hydrolases"/>
    <property type="match status" value="2"/>
</dbReference>
<dbReference type="InterPro" id="IPR006073">
    <property type="entry name" value="GTP-bd"/>
</dbReference>
<dbReference type="FunFam" id="3.30.300.20:FF:000004">
    <property type="entry name" value="GTPase Der"/>
    <property type="match status" value="1"/>
</dbReference>
<dbReference type="CDD" id="cd01895">
    <property type="entry name" value="EngA2"/>
    <property type="match status" value="1"/>
</dbReference>
<evidence type="ECO:0000313" key="13">
    <source>
        <dbReference type="Proteomes" id="UP000431269"/>
    </source>
</evidence>
<dbReference type="CDD" id="cd01894">
    <property type="entry name" value="EngA1"/>
    <property type="match status" value="1"/>
</dbReference>
<dbReference type="Pfam" id="PF14714">
    <property type="entry name" value="KH_dom-like"/>
    <property type="match status" value="1"/>
</dbReference>
<reference evidence="13" key="1">
    <citation type="submission" date="2019-12" db="EMBL/GenBank/DDBJ databases">
        <title>Complete genome of Terracaulis silvestris 0127_4.</title>
        <authorList>
            <person name="Vieira S."/>
            <person name="Riedel T."/>
            <person name="Sproer C."/>
            <person name="Pascual J."/>
            <person name="Boedeker C."/>
            <person name="Overmann J."/>
        </authorList>
    </citation>
    <scope>NUCLEOTIDE SEQUENCE [LARGE SCALE GENOMIC DNA]</scope>
    <source>
        <strain evidence="13">0127_4</strain>
    </source>
</reference>
<dbReference type="InterPro" id="IPR032859">
    <property type="entry name" value="KH_dom-like"/>
</dbReference>
<keyword evidence="13" id="KW-1185">Reference proteome</keyword>
<dbReference type="PANTHER" id="PTHR43834">
    <property type="entry name" value="GTPASE DER"/>
    <property type="match status" value="1"/>
</dbReference>
<dbReference type="PRINTS" id="PR00326">
    <property type="entry name" value="GTP1OBG"/>
</dbReference>
<evidence type="ECO:0000256" key="9">
    <source>
        <dbReference type="PROSITE-ProRule" id="PRU01049"/>
    </source>
</evidence>
<keyword evidence="5 8" id="KW-0547">Nucleotide-binding</keyword>
<proteinExistence type="inferred from homology"/>
<dbReference type="PIRSF" id="PIRSF006485">
    <property type="entry name" value="GTP-binding_EngA"/>
    <property type="match status" value="1"/>
</dbReference>
<feature type="binding site" evidence="8">
    <location>
        <begin position="184"/>
        <end position="191"/>
    </location>
    <ligand>
        <name>GTP</name>
        <dbReference type="ChEBI" id="CHEBI:37565"/>
        <label>2</label>
    </ligand>
</feature>
<dbReference type="FunFam" id="3.40.50.300:FF:000057">
    <property type="entry name" value="GTPase Der"/>
    <property type="match status" value="1"/>
</dbReference>
<keyword evidence="4 10" id="KW-0677">Repeat</keyword>
<feature type="binding site" evidence="8">
    <location>
        <begin position="9"/>
        <end position="16"/>
    </location>
    <ligand>
        <name>GTP</name>
        <dbReference type="ChEBI" id="CHEBI:37565"/>
        <label>1</label>
    </ligand>
</feature>
<comment type="caution">
    <text evidence="8">Lacks conserved residue(s) required for the propagation of feature annotation.</text>
</comment>
<comment type="subunit">
    <text evidence="8">Associates with the 50S ribosomal subunit.</text>
</comment>
<dbReference type="InterPro" id="IPR016484">
    <property type="entry name" value="GTPase_Der"/>
</dbReference>
<dbReference type="HAMAP" id="MF_00195">
    <property type="entry name" value="GTPase_Der"/>
    <property type="match status" value="1"/>
</dbReference>
<gene>
    <name evidence="8 12" type="primary">der</name>
    <name evidence="12" type="ORF">DSM104635_02347</name>
</gene>
<keyword evidence="6 8" id="KW-0342">GTP-binding</keyword>
<dbReference type="AlphaFoldDB" id="A0A6I6MQ24"/>
<dbReference type="InterPro" id="IPR015946">
    <property type="entry name" value="KH_dom-like_a/b"/>
</dbReference>
<dbReference type="InterPro" id="IPR005225">
    <property type="entry name" value="Small_GTP-bd"/>
</dbReference>
<dbReference type="NCBIfam" id="TIGR00231">
    <property type="entry name" value="small_GTP"/>
    <property type="match status" value="2"/>
</dbReference>
<dbReference type="KEGG" id="tsv:DSM104635_02347"/>
<evidence type="ECO:0000256" key="1">
    <source>
        <dbReference type="ARBA" id="ARBA00008279"/>
    </source>
</evidence>
<feature type="domain" description="EngA-type G" evidence="11">
    <location>
        <begin position="3"/>
        <end position="167"/>
    </location>
</feature>
<dbReference type="NCBIfam" id="TIGR03594">
    <property type="entry name" value="GTPase_EngA"/>
    <property type="match status" value="1"/>
</dbReference>
<name>A0A6I6MQ24_9CAUL</name>
<keyword evidence="3 8" id="KW-0690">Ribosome biogenesis</keyword>
<dbReference type="Proteomes" id="UP000431269">
    <property type="component" value="Chromosome"/>
</dbReference>
<evidence type="ECO:0000256" key="5">
    <source>
        <dbReference type="ARBA" id="ARBA00022741"/>
    </source>
</evidence>
<evidence type="ECO:0000256" key="7">
    <source>
        <dbReference type="ARBA" id="ARBA00032345"/>
    </source>
</evidence>
<evidence type="ECO:0000259" key="11">
    <source>
        <dbReference type="PROSITE" id="PS51712"/>
    </source>
</evidence>
<evidence type="ECO:0000256" key="2">
    <source>
        <dbReference type="ARBA" id="ARBA00020953"/>
    </source>
</evidence>
<comment type="similarity">
    <text evidence="1 8 9 10">Belongs to the TRAFAC class TrmE-Era-EngA-EngB-Septin-like GTPase superfamily. EngA (Der) GTPase family.</text>
</comment>
<evidence type="ECO:0000256" key="10">
    <source>
        <dbReference type="RuleBase" id="RU004481"/>
    </source>
</evidence>
<feature type="binding site" evidence="8">
    <location>
        <begin position="231"/>
        <end position="235"/>
    </location>
    <ligand>
        <name>GTP</name>
        <dbReference type="ChEBI" id="CHEBI:37565"/>
        <label>2</label>
    </ligand>
</feature>
<accession>A0A6I6MQ24</accession>
<dbReference type="GO" id="GO:0005525">
    <property type="term" value="F:GTP binding"/>
    <property type="evidence" value="ECO:0007669"/>
    <property type="project" value="UniProtKB-UniRule"/>
</dbReference>
<dbReference type="PROSITE" id="PS51712">
    <property type="entry name" value="G_ENGA"/>
    <property type="match status" value="2"/>
</dbReference>
<evidence type="ECO:0000256" key="4">
    <source>
        <dbReference type="ARBA" id="ARBA00022737"/>
    </source>
</evidence>
<dbReference type="EMBL" id="CP047045">
    <property type="protein sequence ID" value="QGZ95498.1"/>
    <property type="molecule type" value="Genomic_DNA"/>
</dbReference>